<dbReference type="GeneID" id="112278070"/>
<reference evidence="5 7" key="2">
    <citation type="journal article" date="2018" name="Plant J.">
        <title>The Physcomitrella patens chromosome-scale assembly reveals moss genome structure and evolution.</title>
        <authorList>
            <person name="Lang D."/>
            <person name="Ullrich K.K."/>
            <person name="Murat F."/>
            <person name="Fuchs J."/>
            <person name="Jenkins J."/>
            <person name="Haas F.B."/>
            <person name="Piednoel M."/>
            <person name="Gundlach H."/>
            <person name="Van Bel M."/>
            <person name="Meyberg R."/>
            <person name="Vives C."/>
            <person name="Morata J."/>
            <person name="Symeonidi A."/>
            <person name="Hiss M."/>
            <person name="Muchero W."/>
            <person name="Kamisugi Y."/>
            <person name="Saleh O."/>
            <person name="Blanc G."/>
            <person name="Decker E.L."/>
            <person name="van Gessel N."/>
            <person name="Grimwood J."/>
            <person name="Hayes R.D."/>
            <person name="Graham S.W."/>
            <person name="Gunter L.E."/>
            <person name="McDaniel S.F."/>
            <person name="Hoernstein S.N.W."/>
            <person name="Larsson A."/>
            <person name="Li F.W."/>
            <person name="Perroud P.F."/>
            <person name="Phillips J."/>
            <person name="Ranjan P."/>
            <person name="Rokshar D.S."/>
            <person name="Rothfels C.J."/>
            <person name="Schneider L."/>
            <person name="Shu S."/>
            <person name="Stevenson D.W."/>
            <person name="Thummler F."/>
            <person name="Tillich M."/>
            <person name="Villarreal Aguilar J.C."/>
            <person name="Widiez T."/>
            <person name="Wong G.K."/>
            <person name="Wymore A."/>
            <person name="Zhang Y."/>
            <person name="Zimmer A.D."/>
            <person name="Quatrano R.S."/>
            <person name="Mayer K.F.X."/>
            <person name="Goodstein D."/>
            <person name="Casacuberta J.M."/>
            <person name="Vandepoele K."/>
            <person name="Reski R."/>
            <person name="Cuming A.C."/>
            <person name="Tuskan G.A."/>
            <person name="Maumus F."/>
            <person name="Salse J."/>
            <person name="Schmutz J."/>
            <person name="Rensing S.A."/>
        </authorList>
    </citation>
    <scope>NUCLEOTIDE SEQUENCE [LARGE SCALE GENOMIC DNA]</scope>
    <source>
        <strain evidence="6 7">cv. Gransden 2004</strain>
    </source>
</reference>
<keyword evidence="7" id="KW-1185">Reference proteome</keyword>
<evidence type="ECO:0000256" key="2">
    <source>
        <dbReference type="ARBA" id="ARBA00023163"/>
    </source>
</evidence>
<dbReference type="EnsemblPlants" id="Pp3c26_3400V3.1">
    <property type="protein sequence ID" value="Pp3c26_3400V3.1"/>
    <property type="gene ID" value="Pp3c26_3400"/>
</dbReference>
<dbReference type="KEGG" id="ppp:112278070"/>
<reference evidence="6" key="3">
    <citation type="submission" date="2020-12" db="UniProtKB">
        <authorList>
            <consortium name="EnsemblPlants"/>
        </authorList>
    </citation>
    <scope>IDENTIFICATION</scope>
</reference>
<dbReference type="PaxDb" id="3218-PP1S306_66V6.1"/>
<feature type="domain" description="Transcription factor MYC/MYB N-terminal" evidence="4">
    <location>
        <begin position="15"/>
        <end position="209"/>
    </location>
</feature>
<dbReference type="PANTHER" id="PTHR46633">
    <property type="entry name" value="TRANSCRIPTION FACTOR MYC/MYB-RELATED"/>
    <property type="match status" value="1"/>
</dbReference>
<dbReference type="RefSeq" id="XP_024366868.1">
    <property type="nucleotide sequence ID" value="XM_024511100.2"/>
</dbReference>
<protein>
    <recommendedName>
        <fullName evidence="4">Transcription factor MYC/MYB N-terminal domain-containing protein</fullName>
    </recommendedName>
</protein>
<keyword evidence="1" id="KW-0805">Transcription regulation</keyword>
<dbReference type="InterPro" id="IPR025610">
    <property type="entry name" value="MYC/MYB_N"/>
</dbReference>
<evidence type="ECO:0000313" key="5">
    <source>
        <dbReference type="EMBL" id="PNR26698.1"/>
    </source>
</evidence>
<dbReference type="FunCoup" id="A0A2K1IBP2">
    <property type="interactions" value="273"/>
</dbReference>
<keyword evidence="2" id="KW-0804">Transcription</keyword>
<accession>A0A2K1IBP2</accession>
<dbReference type="EnsemblPlants" id="Pp3c26_3400V3.2">
    <property type="protein sequence ID" value="Pp3c26_3400V3.2"/>
    <property type="gene ID" value="Pp3c26_3400"/>
</dbReference>
<evidence type="ECO:0000256" key="3">
    <source>
        <dbReference type="SAM" id="MobiDB-lite"/>
    </source>
</evidence>
<gene>
    <name evidence="6" type="primary">LOC112278070</name>
    <name evidence="5" type="ORF">PHYPA_030179</name>
</gene>
<dbReference type="Gramene" id="Pp3c26_3400V3.1">
    <property type="protein sequence ID" value="Pp3c26_3400V3.1"/>
    <property type="gene ID" value="Pp3c26_3400"/>
</dbReference>
<proteinExistence type="predicted"/>
<dbReference type="Pfam" id="PF14215">
    <property type="entry name" value="bHLH-MYC_N"/>
    <property type="match status" value="1"/>
</dbReference>
<sequence length="529" mass="57682">MDTNQQGLPSLNHLLQHALRRLCTESEWVYAVFWRILPRNYPPPQWDTEVDMMDRSKSNKRNWILVWEGGFCNFSACATGLGNDGRPGSLCFQGRQQPQGSDEPCEAMSPELFFKMSHEVYNYGEGLLGKVAADNGHKWVYREPVEYDISFLSPWHGSLEPHPCTWEAQFKSGIQTIAVMAVQEGVIQLGSTKRIVEELNFILHLQRRFNYLQSIPGVLVPHPFSCASRKRLIGNGPPPAGRGHRMAIPDYDKPTSNLNLPVRSVDQFMSSRIGPQLWRSSSDTTVLGLKRPLDSDPLPLCTDHPYMNTGEGFHHQRESPSPMKSLNTGLTSAQGGASPTIPNLLSSMSSLQALLSKLPSVKPTEMDSNNCTSVVTATSSGFDATAGISGRPPVSRSVVNKMAKERAASSKETAAAENGYVPGDSQTHLNPASKTKAEPVQDQNIDIAGAATTSTSSPSSGNSDVVSAEHASDVDTEVHQTGTSECKSDSQKAFCSSTFLDTFDNLADFGTLAEAGDSYNLFLSEMYSG</sequence>
<evidence type="ECO:0000259" key="4">
    <source>
        <dbReference type="Pfam" id="PF14215"/>
    </source>
</evidence>
<name>A0A2K1IBP2_PHYPA</name>
<dbReference type="OrthoDB" id="1876470at2759"/>
<dbReference type="EMBL" id="ABEU02000026">
    <property type="protein sequence ID" value="PNR26698.1"/>
    <property type="molecule type" value="Genomic_DNA"/>
</dbReference>
<evidence type="ECO:0000313" key="7">
    <source>
        <dbReference type="Proteomes" id="UP000006727"/>
    </source>
</evidence>
<dbReference type="AlphaFoldDB" id="A0A2K1IBP2"/>
<dbReference type="PANTHER" id="PTHR46633:SF3">
    <property type="entry name" value="SERINE_THREONINE-PROTEIN KINASE WNK (WITH NO LYSINE)-LIKE PROTEIN"/>
    <property type="match status" value="1"/>
</dbReference>
<evidence type="ECO:0000256" key="1">
    <source>
        <dbReference type="ARBA" id="ARBA00023015"/>
    </source>
</evidence>
<feature type="region of interest" description="Disordered" evidence="3">
    <location>
        <begin position="451"/>
        <end position="470"/>
    </location>
</feature>
<feature type="region of interest" description="Disordered" evidence="3">
    <location>
        <begin position="403"/>
        <end position="439"/>
    </location>
</feature>
<dbReference type="Proteomes" id="UP000006727">
    <property type="component" value="Chromosome 26"/>
</dbReference>
<feature type="compositionally biased region" description="Low complexity" evidence="3">
    <location>
        <begin position="451"/>
        <end position="468"/>
    </location>
</feature>
<dbReference type="Gramene" id="Pp3c26_3400V3.2">
    <property type="protein sequence ID" value="Pp3c26_3400V3.2"/>
    <property type="gene ID" value="Pp3c26_3400"/>
</dbReference>
<reference evidence="5 7" key="1">
    <citation type="journal article" date="2008" name="Science">
        <title>The Physcomitrella genome reveals evolutionary insights into the conquest of land by plants.</title>
        <authorList>
            <person name="Rensing S."/>
            <person name="Lang D."/>
            <person name="Zimmer A."/>
            <person name="Terry A."/>
            <person name="Salamov A."/>
            <person name="Shapiro H."/>
            <person name="Nishiyama T."/>
            <person name="Perroud P.-F."/>
            <person name="Lindquist E."/>
            <person name="Kamisugi Y."/>
            <person name="Tanahashi T."/>
            <person name="Sakakibara K."/>
            <person name="Fujita T."/>
            <person name="Oishi K."/>
            <person name="Shin-I T."/>
            <person name="Kuroki Y."/>
            <person name="Toyoda A."/>
            <person name="Suzuki Y."/>
            <person name="Hashimoto A."/>
            <person name="Yamaguchi K."/>
            <person name="Sugano A."/>
            <person name="Kohara Y."/>
            <person name="Fujiyama A."/>
            <person name="Anterola A."/>
            <person name="Aoki S."/>
            <person name="Ashton N."/>
            <person name="Barbazuk W.B."/>
            <person name="Barker E."/>
            <person name="Bennetzen J."/>
            <person name="Bezanilla M."/>
            <person name="Blankenship R."/>
            <person name="Cho S.H."/>
            <person name="Dutcher S."/>
            <person name="Estelle M."/>
            <person name="Fawcett J.A."/>
            <person name="Gundlach H."/>
            <person name="Hanada K."/>
            <person name="Heyl A."/>
            <person name="Hicks K.A."/>
            <person name="Hugh J."/>
            <person name="Lohr M."/>
            <person name="Mayer K."/>
            <person name="Melkozernov A."/>
            <person name="Murata T."/>
            <person name="Nelson D."/>
            <person name="Pils B."/>
            <person name="Prigge M."/>
            <person name="Reiss B."/>
            <person name="Renner T."/>
            <person name="Rombauts S."/>
            <person name="Rushton P."/>
            <person name="Sanderfoot A."/>
            <person name="Schween G."/>
            <person name="Shiu S.-H."/>
            <person name="Stueber K."/>
            <person name="Theodoulou F.L."/>
            <person name="Tu H."/>
            <person name="Van de Peer Y."/>
            <person name="Verrier P.J."/>
            <person name="Waters E."/>
            <person name="Wood A."/>
            <person name="Yang L."/>
            <person name="Cove D."/>
            <person name="Cuming A."/>
            <person name="Hasebe M."/>
            <person name="Lucas S."/>
            <person name="Mishler D.B."/>
            <person name="Reski R."/>
            <person name="Grigoriev I."/>
            <person name="Quatrano R.S."/>
            <person name="Boore J.L."/>
        </authorList>
    </citation>
    <scope>NUCLEOTIDE SEQUENCE [LARGE SCALE GENOMIC DNA]</scope>
    <source>
        <strain evidence="6 7">cv. Gransden 2004</strain>
    </source>
</reference>
<feature type="compositionally biased region" description="Polar residues" evidence="3">
    <location>
        <begin position="424"/>
        <end position="433"/>
    </location>
</feature>
<organism evidence="5">
    <name type="scientific">Physcomitrium patens</name>
    <name type="common">Spreading-leaved earth moss</name>
    <name type="synonym">Physcomitrella patens</name>
    <dbReference type="NCBI Taxonomy" id="3218"/>
    <lineage>
        <taxon>Eukaryota</taxon>
        <taxon>Viridiplantae</taxon>
        <taxon>Streptophyta</taxon>
        <taxon>Embryophyta</taxon>
        <taxon>Bryophyta</taxon>
        <taxon>Bryophytina</taxon>
        <taxon>Bryopsida</taxon>
        <taxon>Funariidae</taxon>
        <taxon>Funariales</taxon>
        <taxon>Funariaceae</taxon>
        <taxon>Physcomitrium</taxon>
    </lineage>
</organism>
<evidence type="ECO:0000313" key="6">
    <source>
        <dbReference type="EnsemblPlants" id="Pp3c26_3400V3.1"/>
    </source>
</evidence>